<keyword evidence="3" id="KW-1185">Reference proteome</keyword>
<reference evidence="3" key="1">
    <citation type="journal article" date="2019" name="Int. J. Syst. Evol. Microbiol.">
        <title>The Global Catalogue of Microorganisms (GCM) 10K type strain sequencing project: providing services to taxonomists for standard genome sequencing and annotation.</title>
        <authorList>
            <consortium name="The Broad Institute Genomics Platform"/>
            <consortium name="The Broad Institute Genome Sequencing Center for Infectious Disease"/>
            <person name="Wu L."/>
            <person name="Ma J."/>
        </authorList>
    </citation>
    <scope>NUCLEOTIDE SEQUENCE [LARGE SCALE GENOMIC DNA]</scope>
    <source>
        <strain evidence="3">JCM 14234</strain>
    </source>
</reference>
<evidence type="ECO:0000256" key="1">
    <source>
        <dbReference type="SAM" id="MobiDB-lite"/>
    </source>
</evidence>
<feature type="compositionally biased region" description="Low complexity" evidence="1">
    <location>
        <begin position="8"/>
        <end position="17"/>
    </location>
</feature>
<name>A0ABP6LCS0_9ACTN</name>
<organism evidence="2 3">
    <name type="scientific">Gordonia defluvii</name>
    <dbReference type="NCBI Taxonomy" id="283718"/>
    <lineage>
        <taxon>Bacteria</taxon>
        <taxon>Bacillati</taxon>
        <taxon>Actinomycetota</taxon>
        <taxon>Actinomycetes</taxon>
        <taxon>Mycobacteriales</taxon>
        <taxon>Gordoniaceae</taxon>
        <taxon>Gordonia</taxon>
    </lineage>
</organism>
<accession>A0ABP6LCS0</accession>
<gene>
    <name evidence="2" type="ORF">GCM10010528_14970</name>
</gene>
<evidence type="ECO:0000313" key="3">
    <source>
        <dbReference type="Proteomes" id="UP001501035"/>
    </source>
</evidence>
<comment type="caution">
    <text evidence="2">The sequence shown here is derived from an EMBL/GenBank/DDBJ whole genome shotgun (WGS) entry which is preliminary data.</text>
</comment>
<sequence length="119" mass="12533">MPEPPPTGIEGAAAAGPEPTPPSVSAAITAKMAVSFRVINKLHFVGLESRAPGLFLRAMRKHAHTTQVGQVLAASGRPRDTTVIAPFTPTRFTLPLGEWARSHRVGAPPAACDEQFGDN</sequence>
<dbReference type="EMBL" id="BAAAVS010000021">
    <property type="protein sequence ID" value="GAA3035170.1"/>
    <property type="molecule type" value="Genomic_DNA"/>
</dbReference>
<evidence type="ECO:0000313" key="2">
    <source>
        <dbReference type="EMBL" id="GAA3035170.1"/>
    </source>
</evidence>
<dbReference type="Proteomes" id="UP001501035">
    <property type="component" value="Unassembled WGS sequence"/>
</dbReference>
<feature type="region of interest" description="Disordered" evidence="1">
    <location>
        <begin position="1"/>
        <end position="23"/>
    </location>
</feature>
<protein>
    <submittedName>
        <fullName evidence="2">Uncharacterized protein</fullName>
    </submittedName>
</protein>
<proteinExistence type="predicted"/>